<comment type="similarity">
    <text evidence="5">Belongs to the cytochrome P450 family.</text>
</comment>
<dbReference type="GO" id="GO:0005789">
    <property type="term" value="C:endoplasmic reticulum membrane"/>
    <property type="evidence" value="ECO:0007669"/>
    <property type="project" value="UniProtKB-SubCell"/>
</dbReference>
<evidence type="ECO:0000256" key="8">
    <source>
        <dbReference type="ARBA" id="ARBA00022824"/>
    </source>
</evidence>
<dbReference type="EMBL" id="CAACVG010001721">
    <property type="protein sequence ID" value="VEN35565.1"/>
    <property type="molecule type" value="Genomic_DNA"/>
</dbReference>
<evidence type="ECO:0000256" key="11">
    <source>
        <dbReference type="ARBA" id="ARBA00023004"/>
    </source>
</evidence>
<dbReference type="PANTHER" id="PTHR24291">
    <property type="entry name" value="CYTOCHROME P450 FAMILY 4"/>
    <property type="match status" value="1"/>
</dbReference>
<evidence type="ECO:0000256" key="1">
    <source>
        <dbReference type="ARBA" id="ARBA00001971"/>
    </source>
</evidence>
<keyword evidence="9" id="KW-0492">Microsome</keyword>
<dbReference type="GO" id="GO:0005506">
    <property type="term" value="F:iron ion binding"/>
    <property type="evidence" value="ECO:0007669"/>
    <property type="project" value="InterPro"/>
</dbReference>
<comment type="subcellular location">
    <subcellularLocation>
        <location evidence="4">Endoplasmic reticulum membrane</location>
        <topology evidence="4">Peripheral membrane protein</topology>
    </subcellularLocation>
    <subcellularLocation>
        <location evidence="3">Microsome membrane</location>
        <topology evidence="3">Peripheral membrane protein</topology>
    </subcellularLocation>
</comment>
<evidence type="ECO:0000256" key="10">
    <source>
        <dbReference type="ARBA" id="ARBA00023002"/>
    </source>
</evidence>
<dbReference type="OrthoDB" id="1470350at2759"/>
<evidence type="ECO:0000256" key="13">
    <source>
        <dbReference type="ARBA" id="ARBA00023136"/>
    </source>
</evidence>
<keyword evidence="7" id="KW-0479">Metal-binding</keyword>
<keyword evidence="8" id="KW-0256">Endoplasmic reticulum</keyword>
<keyword evidence="6" id="KW-0349">Heme</keyword>
<name>A0A653BJU9_CALMS</name>
<evidence type="ECO:0000256" key="2">
    <source>
        <dbReference type="ARBA" id="ARBA00003690"/>
    </source>
</evidence>
<evidence type="ECO:0000313" key="15">
    <source>
        <dbReference type="Proteomes" id="UP000410492"/>
    </source>
</evidence>
<protein>
    <submittedName>
        <fullName evidence="14">Uncharacterized protein</fullName>
    </submittedName>
</protein>
<evidence type="ECO:0000256" key="3">
    <source>
        <dbReference type="ARBA" id="ARBA00004174"/>
    </source>
</evidence>
<reference evidence="14 15" key="1">
    <citation type="submission" date="2019-01" db="EMBL/GenBank/DDBJ databases">
        <authorList>
            <person name="Sayadi A."/>
        </authorList>
    </citation>
    <scope>NUCLEOTIDE SEQUENCE [LARGE SCALE GENOMIC DNA]</scope>
</reference>
<keyword evidence="10" id="KW-0560">Oxidoreductase</keyword>
<accession>A0A653BJU9</accession>
<dbReference type="GO" id="GO:0016705">
    <property type="term" value="F:oxidoreductase activity, acting on paired donors, with incorporation or reduction of molecular oxygen"/>
    <property type="evidence" value="ECO:0007669"/>
    <property type="project" value="InterPro"/>
</dbReference>
<keyword evidence="11" id="KW-0408">Iron</keyword>
<evidence type="ECO:0000256" key="6">
    <source>
        <dbReference type="ARBA" id="ARBA00022617"/>
    </source>
</evidence>
<dbReference type="Proteomes" id="UP000410492">
    <property type="component" value="Unassembled WGS sequence"/>
</dbReference>
<keyword evidence="13" id="KW-0472">Membrane</keyword>
<dbReference type="Pfam" id="PF00067">
    <property type="entry name" value="p450"/>
    <property type="match status" value="1"/>
</dbReference>
<evidence type="ECO:0000256" key="5">
    <source>
        <dbReference type="ARBA" id="ARBA00010617"/>
    </source>
</evidence>
<dbReference type="InterPro" id="IPR001128">
    <property type="entry name" value="Cyt_P450"/>
</dbReference>
<dbReference type="PANTHER" id="PTHR24291:SF189">
    <property type="entry name" value="CYTOCHROME P450 4C3-RELATED"/>
    <property type="match status" value="1"/>
</dbReference>
<evidence type="ECO:0000313" key="14">
    <source>
        <dbReference type="EMBL" id="VEN35565.1"/>
    </source>
</evidence>
<evidence type="ECO:0000256" key="7">
    <source>
        <dbReference type="ARBA" id="ARBA00022723"/>
    </source>
</evidence>
<comment type="function">
    <text evidence="2">May be involved in the metabolism of insect hormones and in the breakdown of synthetic insecticides.</text>
</comment>
<keyword evidence="12" id="KW-0503">Monooxygenase</keyword>
<proteinExistence type="inferred from homology"/>
<comment type="cofactor">
    <cofactor evidence="1">
        <name>heme</name>
        <dbReference type="ChEBI" id="CHEBI:30413"/>
    </cofactor>
</comment>
<dbReference type="AlphaFoldDB" id="A0A653BJU9"/>
<dbReference type="GO" id="GO:0004497">
    <property type="term" value="F:monooxygenase activity"/>
    <property type="evidence" value="ECO:0007669"/>
    <property type="project" value="UniProtKB-KW"/>
</dbReference>
<dbReference type="SUPFAM" id="SSF48264">
    <property type="entry name" value="Cytochrome P450"/>
    <property type="match status" value="1"/>
</dbReference>
<keyword evidence="15" id="KW-1185">Reference proteome</keyword>
<dbReference type="GO" id="GO:0020037">
    <property type="term" value="F:heme binding"/>
    <property type="evidence" value="ECO:0007669"/>
    <property type="project" value="InterPro"/>
</dbReference>
<evidence type="ECO:0000256" key="12">
    <source>
        <dbReference type="ARBA" id="ARBA00023033"/>
    </source>
</evidence>
<sequence>MYFHVLTLLNFSSGNYVAPEGISIAIPIIYIHRCPSYWKDPLKFDPVRFLPDNVAKRLHALFLRHKKLHWLAICNDESDNIYSSC</sequence>
<evidence type="ECO:0000256" key="4">
    <source>
        <dbReference type="ARBA" id="ARBA00004406"/>
    </source>
</evidence>
<organism evidence="14 15">
    <name type="scientific">Callosobruchus maculatus</name>
    <name type="common">Southern cowpea weevil</name>
    <name type="synonym">Pulse bruchid</name>
    <dbReference type="NCBI Taxonomy" id="64391"/>
    <lineage>
        <taxon>Eukaryota</taxon>
        <taxon>Metazoa</taxon>
        <taxon>Ecdysozoa</taxon>
        <taxon>Arthropoda</taxon>
        <taxon>Hexapoda</taxon>
        <taxon>Insecta</taxon>
        <taxon>Pterygota</taxon>
        <taxon>Neoptera</taxon>
        <taxon>Endopterygota</taxon>
        <taxon>Coleoptera</taxon>
        <taxon>Polyphaga</taxon>
        <taxon>Cucujiformia</taxon>
        <taxon>Chrysomeloidea</taxon>
        <taxon>Chrysomelidae</taxon>
        <taxon>Bruchinae</taxon>
        <taxon>Bruchini</taxon>
        <taxon>Callosobruchus</taxon>
    </lineage>
</organism>
<dbReference type="InterPro" id="IPR050196">
    <property type="entry name" value="Cytochrome_P450_Monoox"/>
</dbReference>
<dbReference type="InterPro" id="IPR036396">
    <property type="entry name" value="Cyt_P450_sf"/>
</dbReference>
<evidence type="ECO:0000256" key="9">
    <source>
        <dbReference type="ARBA" id="ARBA00022848"/>
    </source>
</evidence>
<gene>
    <name evidence="14" type="ORF">CALMAC_LOCUS1454</name>
</gene>
<dbReference type="Gene3D" id="1.10.630.10">
    <property type="entry name" value="Cytochrome P450"/>
    <property type="match status" value="1"/>
</dbReference>